<evidence type="ECO:0008006" key="5">
    <source>
        <dbReference type="Google" id="ProtNLM"/>
    </source>
</evidence>
<reference evidence="3 4" key="1">
    <citation type="submission" date="2022-06" db="EMBL/GenBank/DDBJ databases">
        <title>Mycolicibacterium sp. CAU 1645 isolated from seawater.</title>
        <authorList>
            <person name="Kim W."/>
        </authorList>
    </citation>
    <scope>NUCLEOTIDE SEQUENCE [LARGE SCALE GENOMIC DNA]</scope>
    <source>
        <strain evidence="3 4">CAU 1645</strain>
    </source>
</reference>
<gene>
    <name evidence="3" type="ORF">NM203_05805</name>
</gene>
<protein>
    <recommendedName>
        <fullName evidence="5">Intersectin-EH binding protein Ibp1</fullName>
    </recommendedName>
</protein>
<dbReference type="EMBL" id="JANDBD010000002">
    <property type="protein sequence ID" value="MCP9271693.1"/>
    <property type="molecule type" value="Genomic_DNA"/>
</dbReference>
<dbReference type="RefSeq" id="WP_255058755.1">
    <property type="nucleotide sequence ID" value="NZ_JANDBD010000002.1"/>
</dbReference>
<evidence type="ECO:0000256" key="1">
    <source>
        <dbReference type="SAM" id="MobiDB-lite"/>
    </source>
</evidence>
<dbReference type="Proteomes" id="UP001651690">
    <property type="component" value="Unassembled WGS sequence"/>
</dbReference>
<keyword evidence="4" id="KW-1185">Reference proteome</keyword>
<keyword evidence="2" id="KW-0732">Signal</keyword>
<comment type="caution">
    <text evidence="3">The sequence shown here is derived from an EMBL/GenBank/DDBJ whole genome shotgun (WGS) entry which is preliminary data.</text>
</comment>
<name>A0ABT1LXS2_9MYCO</name>
<evidence type="ECO:0000313" key="4">
    <source>
        <dbReference type="Proteomes" id="UP001651690"/>
    </source>
</evidence>
<evidence type="ECO:0000313" key="3">
    <source>
        <dbReference type="EMBL" id="MCP9271693.1"/>
    </source>
</evidence>
<feature type="chain" id="PRO_5045052550" description="Intersectin-EH binding protein Ibp1" evidence="2">
    <location>
        <begin position="23"/>
        <end position="73"/>
    </location>
</feature>
<accession>A0ABT1LXS2</accession>
<evidence type="ECO:0000256" key="2">
    <source>
        <dbReference type="SAM" id="SignalP"/>
    </source>
</evidence>
<feature type="signal peptide" evidence="2">
    <location>
        <begin position="1"/>
        <end position="22"/>
    </location>
</feature>
<proteinExistence type="predicted"/>
<sequence>MRTLLVALMTGAAVAVAAPASADPQDLVPYCSGDQTPMDSNCRTTPSQIATHDGMGLSPNLPSGLTPGDEPAI</sequence>
<feature type="region of interest" description="Disordered" evidence="1">
    <location>
        <begin position="47"/>
        <end position="73"/>
    </location>
</feature>
<organism evidence="3 4">
    <name type="scientific">Mycolicibacterium arenosum</name>
    <dbReference type="NCBI Taxonomy" id="2952157"/>
    <lineage>
        <taxon>Bacteria</taxon>
        <taxon>Bacillati</taxon>
        <taxon>Actinomycetota</taxon>
        <taxon>Actinomycetes</taxon>
        <taxon>Mycobacteriales</taxon>
        <taxon>Mycobacteriaceae</taxon>
        <taxon>Mycolicibacterium</taxon>
    </lineage>
</organism>